<dbReference type="InterPro" id="IPR036188">
    <property type="entry name" value="FAD/NAD-bd_sf"/>
</dbReference>
<evidence type="ECO:0000313" key="6">
    <source>
        <dbReference type="EMBL" id="CAD6220978.1"/>
    </source>
</evidence>
<keyword evidence="2 5" id="KW-0285">Flavoprotein</keyword>
<dbReference type="SUPFAM" id="SSF51905">
    <property type="entry name" value="FAD/NAD(P)-binding domain"/>
    <property type="match status" value="1"/>
</dbReference>
<evidence type="ECO:0000313" key="7">
    <source>
        <dbReference type="Proteomes" id="UP000604825"/>
    </source>
</evidence>
<proteinExistence type="inferred from homology"/>
<evidence type="ECO:0000256" key="3">
    <source>
        <dbReference type="ARBA" id="ARBA00022827"/>
    </source>
</evidence>
<dbReference type="GO" id="GO:0050660">
    <property type="term" value="F:flavin adenine dinucleotide binding"/>
    <property type="evidence" value="ECO:0007669"/>
    <property type="project" value="InterPro"/>
</dbReference>
<gene>
    <name evidence="6" type="ORF">NCGR_LOCUS14385</name>
</gene>
<dbReference type="EMBL" id="CAJGYO010000003">
    <property type="protein sequence ID" value="CAD6220978.1"/>
    <property type="molecule type" value="Genomic_DNA"/>
</dbReference>
<comment type="similarity">
    <text evidence="1 5">Belongs to the FMO family.</text>
</comment>
<dbReference type="OrthoDB" id="66881at2759"/>
<evidence type="ECO:0000256" key="1">
    <source>
        <dbReference type="ARBA" id="ARBA00009183"/>
    </source>
</evidence>
<comment type="caution">
    <text evidence="6">The sequence shown here is derived from an EMBL/GenBank/DDBJ whole genome shotgun (WGS) entry which is preliminary data.</text>
</comment>
<protein>
    <recommendedName>
        <fullName evidence="5">Flavin-containing monooxygenase</fullName>
        <ecNumber evidence="5">1.-.-.-</ecNumber>
    </recommendedName>
</protein>
<keyword evidence="7" id="KW-1185">Reference proteome</keyword>
<keyword evidence="5" id="KW-0503">Monooxygenase</keyword>
<dbReference type="EC" id="1.-.-.-" evidence="5"/>
<evidence type="ECO:0000256" key="4">
    <source>
        <dbReference type="ARBA" id="ARBA00023002"/>
    </source>
</evidence>
<dbReference type="AlphaFoldDB" id="A0A811N527"/>
<dbReference type="Pfam" id="PF00743">
    <property type="entry name" value="FMO-like"/>
    <property type="match status" value="1"/>
</dbReference>
<evidence type="ECO:0000256" key="5">
    <source>
        <dbReference type="RuleBase" id="RU361177"/>
    </source>
</evidence>
<evidence type="ECO:0000256" key="2">
    <source>
        <dbReference type="ARBA" id="ARBA00022630"/>
    </source>
</evidence>
<reference evidence="6" key="1">
    <citation type="submission" date="2020-10" db="EMBL/GenBank/DDBJ databases">
        <authorList>
            <person name="Han B."/>
            <person name="Lu T."/>
            <person name="Zhao Q."/>
            <person name="Huang X."/>
            <person name="Zhao Y."/>
        </authorList>
    </citation>
    <scope>NUCLEOTIDE SEQUENCE</scope>
</reference>
<dbReference type="InterPro" id="IPR020946">
    <property type="entry name" value="Flavin_mOase-like"/>
</dbReference>
<dbReference type="GO" id="GO:0004499">
    <property type="term" value="F:N,N-dimethylaniline monooxygenase activity"/>
    <property type="evidence" value="ECO:0007669"/>
    <property type="project" value="InterPro"/>
</dbReference>
<dbReference type="Proteomes" id="UP000604825">
    <property type="component" value="Unassembled WGS sequence"/>
</dbReference>
<accession>A0A811N527</accession>
<dbReference type="PANTHER" id="PTHR23023">
    <property type="entry name" value="DIMETHYLANILINE MONOOXYGENASE"/>
    <property type="match status" value="1"/>
</dbReference>
<sequence>MEKKRVVIVGAGVSGLTVCKHLLELGCQPTVFEADTMLGGVWARALASTKLQTPRSMYRYSDFPWPESMTEEFPSHRQVVVYLDAYARHFGVLGCVRFGHRVVGKEYHGVGEQAMAAWVEWAGNGQAFGSGAGEWRLSVADADGHVEVS</sequence>
<dbReference type="Gene3D" id="3.50.50.60">
    <property type="entry name" value="FAD/NAD(P)-binding domain"/>
    <property type="match status" value="1"/>
</dbReference>
<keyword evidence="4 5" id="KW-0560">Oxidoreductase</keyword>
<dbReference type="GO" id="GO:0050661">
    <property type="term" value="F:NADP binding"/>
    <property type="evidence" value="ECO:0007669"/>
    <property type="project" value="InterPro"/>
</dbReference>
<organism evidence="6 7">
    <name type="scientific">Miscanthus lutarioriparius</name>
    <dbReference type="NCBI Taxonomy" id="422564"/>
    <lineage>
        <taxon>Eukaryota</taxon>
        <taxon>Viridiplantae</taxon>
        <taxon>Streptophyta</taxon>
        <taxon>Embryophyta</taxon>
        <taxon>Tracheophyta</taxon>
        <taxon>Spermatophyta</taxon>
        <taxon>Magnoliopsida</taxon>
        <taxon>Liliopsida</taxon>
        <taxon>Poales</taxon>
        <taxon>Poaceae</taxon>
        <taxon>PACMAD clade</taxon>
        <taxon>Panicoideae</taxon>
        <taxon>Andropogonodae</taxon>
        <taxon>Andropogoneae</taxon>
        <taxon>Saccharinae</taxon>
        <taxon>Miscanthus</taxon>
    </lineage>
</organism>
<name>A0A811N527_9POAL</name>
<comment type="cofactor">
    <cofactor evidence="5">
        <name>FAD</name>
        <dbReference type="ChEBI" id="CHEBI:57692"/>
    </cofactor>
</comment>
<keyword evidence="3 5" id="KW-0274">FAD</keyword>
<dbReference type="InterPro" id="IPR050346">
    <property type="entry name" value="FMO-like"/>
</dbReference>